<dbReference type="EMBL" id="FNFE01000001">
    <property type="protein sequence ID" value="SDJ46552.1"/>
    <property type="molecule type" value="Genomic_DNA"/>
</dbReference>
<dbReference type="STRING" id="1095776.SAMN04515672_0657"/>
<evidence type="ECO:0000313" key="2">
    <source>
        <dbReference type="Proteomes" id="UP000198882"/>
    </source>
</evidence>
<sequence length="227" mass="24762">MTVRADEEATDFAECNRFDGGVSWIAHPDEAMQRASHVLEVDGEAWIIDPVDAAGIDDLFAEFGDVAGVVVLLDRHKRDAAEIANRHNVPVYLPRIFEGVTEEIDAPVARFTDEVSDTGLEAHTVVDSRFWREVALYDRENGTLVVPESLGTVDHFVAGDERLGVHPMRRLVPPQDALGGFSPERILVGHGAGVTTDATGALEEALENSRRGTPRLVAGMLRKFAPV</sequence>
<gene>
    <name evidence="1" type="ORF">SAMN04515672_0657</name>
</gene>
<dbReference type="AlphaFoldDB" id="A0A1G8TYG7"/>
<dbReference type="InterPro" id="IPR036866">
    <property type="entry name" value="RibonucZ/Hydroxyglut_hydro"/>
</dbReference>
<dbReference type="RefSeq" id="WP_090303161.1">
    <property type="nucleotide sequence ID" value="NZ_FNFE01000001.1"/>
</dbReference>
<dbReference type="OrthoDB" id="169463at2157"/>
<name>A0A1G8TYG7_9EURY</name>
<evidence type="ECO:0008006" key="3">
    <source>
        <dbReference type="Google" id="ProtNLM"/>
    </source>
</evidence>
<protein>
    <recommendedName>
        <fullName evidence="3">Glyoxylase, beta-lactamase superfamily II</fullName>
    </recommendedName>
</protein>
<dbReference type="Gene3D" id="3.60.15.10">
    <property type="entry name" value="Ribonuclease Z/Hydroxyacylglutathione hydrolase-like"/>
    <property type="match status" value="1"/>
</dbReference>
<dbReference type="Proteomes" id="UP000198882">
    <property type="component" value="Unassembled WGS sequence"/>
</dbReference>
<accession>A0A1G8TYG7</accession>
<keyword evidence="2" id="KW-1185">Reference proteome</keyword>
<evidence type="ECO:0000313" key="1">
    <source>
        <dbReference type="EMBL" id="SDJ46552.1"/>
    </source>
</evidence>
<proteinExistence type="predicted"/>
<reference evidence="2" key="1">
    <citation type="submission" date="2016-10" db="EMBL/GenBank/DDBJ databases">
        <authorList>
            <person name="Varghese N."/>
            <person name="Submissions S."/>
        </authorList>
    </citation>
    <scope>NUCLEOTIDE SEQUENCE [LARGE SCALE GENOMIC DNA]</scope>
    <source>
        <strain evidence="2">B4,CECT 8067,JCM 17497</strain>
    </source>
</reference>
<dbReference type="SUPFAM" id="SSF56281">
    <property type="entry name" value="Metallo-hydrolase/oxidoreductase"/>
    <property type="match status" value="1"/>
</dbReference>
<organism evidence="1 2">
    <name type="scientific">Natronorubrum texcoconense</name>
    <dbReference type="NCBI Taxonomy" id="1095776"/>
    <lineage>
        <taxon>Archaea</taxon>
        <taxon>Methanobacteriati</taxon>
        <taxon>Methanobacteriota</taxon>
        <taxon>Stenosarchaea group</taxon>
        <taxon>Halobacteria</taxon>
        <taxon>Halobacteriales</taxon>
        <taxon>Natrialbaceae</taxon>
        <taxon>Natronorubrum</taxon>
    </lineage>
</organism>